<dbReference type="SUPFAM" id="SSF103088">
    <property type="entry name" value="OmpA-like"/>
    <property type="match status" value="1"/>
</dbReference>
<dbReference type="InterPro" id="IPR028974">
    <property type="entry name" value="TSP_type-3_rpt"/>
</dbReference>
<feature type="signal peptide" evidence="5">
    <location>
        <begin position="1"/>
        <end position="21"/>
    </location>
</feature>
<dbReference type="Proteomes" id="UP001253193">
    <property type="component" value="Unassembled WGS sequence"/>
</dbReference>
<dbReference type="Gene3D" id="3.30.1330.60">
    <property type="entry name" value="OmpA-like domain"/>
    <property type="match status" value="1"/>
</dbReference>
<dbReference type="Proteomes" id="UP000518904">
    <property type="component" value="Unassembled WGS sequence"/>
</dbReference>
<reference evidence="12 13" key="2">
    <citation type="submission" date="2020-04" db="EMBL/GenBank/DDBJ databases">
        <title>Whole-genome sequencing of Vibrio spp. from China reveals different genetic environments of blaCTX-M-14 among diverse lineages.</title>
        <authorList>
            <person name="Zheng Z."/>
            <person name="Ye L."/>
            <person name="Chen S."/>
        </authorList>
    </citation>
    <scope>NUCLEOTIDE SEQUENCE [LARGE SCALE GENOMIC DNA]</scope>
    <source>
        <strain evidence="9 12">Vb0551</strain>
        <strain evidence="8 13">Vb0574</strain>
    </source>
</reference>
<evidence type="ECO:0000313" key="10">
    <source>
        <dbReference type="EMBL" id="TXN16173.1"/>
    </source>
</evidence>
<organism evidence="9 12">
    <name type="scientific">Vibrio parahaemolyticus</name>
    <dbReference type="NCBI Taxonomy" id="670"/>
    <lineage>
        <taxon>Bacteria</taxon>
        <taxon>Pseudomonadati</taxon>
        <taxon>Pseudomonadota</taxon>
        <taxon>Gammaproteobacteria</taxon>
        <taxon>Vibrionales</taxon>
        <taxon>Vibrionaceae</taxon>
        <taxon>Vibrio</taxon>
    </lineage>
</organism>
<dbReference type="Proteomes" id="UP000555836">
    <property type="component" value="Unassembled WGS sequence"/>
</dbReference>
<accession>A0A072HKU6</accession>
<reference evidence="7" key="3">
    <citation type="submission" date="2023-06" db="EMBL/GenBank/DDBJ databases">
        <title>Genomic Diversity of Vibrio spp. and Metagenomic Analysis of Pathogens in Florida Gulf Coastal Waters Following Hurricane Ian.</title>
        <authorList>
            <person name="Brumfield K.D."/>
        </authorList>
    </citation>
    <scope>NUCLEOTIDE SEQUENCE</scope>
    <source>
        <strain evidence="7">WBS2B-138</strain>
    </source>
</reference>
<dbReference type="OrthoDB" id="9805832at2"/>
<protein>
    <submittedName>
        <fullName evidence="9">OmpA family protein</fullName>
    </submittedName>
</protein>
<proteinExistence type="predicted"/>
<gene>
    <name evidence="10" type="ORF">FVP01_09415</name>
    <name evidence="9" type="ORF">HKB16_04490</name>
    <name evidence="8" type="ORF">HKB21_34595</name>
    <name evidence="7" type="ORF">QX249_24170</name>
</gene>
<dbReference type="SUPFAM" id="SSF103647">
    <property type="entry name" value="TSP type-3 repeat"/>
    <property type="match status" value="1"/>
</dbReference>
<dbReference type="InterPro" id="IPR006665">
    <property type="entry name" value="OmpA-like"/>
</dbReference>
<comment type="subcellular location">
    <subcellularLocation>
        <location evidence="1">Cell outer membrane</location>
    </subcellularLocation>
</comment>
<dbReference type="GO" id="GO:0009279">
    <property type="term" value="C:cell outer membrane"/>
    <property type="evidence" value="ECO:0007669"/>
    <property type="project" value="UniProtKB-SubCell"/>
</dbReference>
<dbReference type="InterPro" id="IPR050330">
    <property type="entry name" value="Bact_OuterMem_StrucFunc"/>
</dbReference>
<dbReference type="InterPro" id="IPR036737">
    <property type="entry name" value="OmpA-like_sf"/>
</dbReference>
<evidence type="ECO:0000259" key="6">
    <source>
        <dbReference type="PROSITE" id="PS51123"/>
    </source>
</evidence>
<evidence type="ECO:0000313" key="12">
    <source>
        <dbReference type="Proteomes" id="UP000518904"/>
    </source>
</evidence>
<dbReference type="EMBL" id="JAUHGG010000011">
    <property type="protein sequence ID" value="MDS1823746.1"/>
    <property type="molecule type" value="Genomic_DNA"/>
</dbReference>
<evidence type="ECO:0000313" key="9">
    <source>
        <dbReference type="EMBL" id="NMU82133.1"/>
    </source>
</evidence>
<dbReference type="AlphaFoldDB" id="A0A072HKU6"/>
<dbReference type="InterPro" id="IPR006664">
    <property type="entry name" value="OMP_bac"/>
</dbReference>
<dbReference type="OMA" id="TIDNYGC"/>
<dbReference type="PANTHER" id="PTHR30329">
    <property type="entry name" value="STATOR ELEMENT OF FLAGELLAR MOTOR COMPLEX"/>
    <property type="match status" value="1"/>
</dbReference>
<feature type="chain" id="PRO_5015027868" evidence="5">
    <location>
        <begin position="22"/>
        <end position="206"/>
    </location>
</feature>
<evidence type="ECO:0000256" key="1">
    <source>
        <dbReference type="ARBA" id="ARBA00004442"/>
    </source>
</evidence>
<evidence type="ECO:0000256" key="3">
    <source>
        <dbReference type="ARBA" id="ARBA00023237"/>
    </source>
</evidence>
<dbReference type="PRINTS" id="PR01021">
    <property type="entry name" value="OMPADOMAIN"/>
</dbReference>
<keyword evidence="3" id="KW-0998">Cell outer membrane</keyword>
<comment type="caution">
    <text evidence="9">The sequence shown here is derived from an EMBL/GenBank/DDBJ whole genome shotgun (WGS) entry which is preliminary data.</text>
</comment>
<evidence type="ECO:0000313" key="13">
    <source>
        <dbReference type="Proteomes" id="UP000555836"/>
    </source>
</evidence>
<dbReference type="GO" id="GO:0005509">
    <property type="term" value="F:calcium ion binding"/>
    <property type="evidence" value="ECO:0007669"/>
    <property type="project" value="InterPro"/>
</dbReference>
<dbReference type="PANTHER" id="PTHR30329:SF21">
    <property type="entry name" value="LIPOPROTEIN YIAD-RELATED"/>
    <property type="match status" value="1"/>
</dbReference>
<dbReference type="Pfam" id="PF00691">
    <property type="entry name" value="OmpA"/>
    <property type="match status" value="1"/>
</dbReference>
<reference evidence="10 11" key="1">
    <citation type="submission" date="2019-08" db="EMBL/GenBank/DDBJ databases">
        <title>Emerging of two pre-pandemic pathogenic O4:KUT lineages of Vibrio parahaemolyticus in coastal eastern China.</title>
        <authorList>
            <person name="Yu H."/>
        </authorList>
    </citation>
    <scope>NUCLEOTIDE SEQUENCE [LARGE SCALE GENOMIC DNA]</scope>
    <source>
        <strain evidence="10 11">HZ17-383</strain>
    </source>
</reference>
<feature type="domain" description="OmpA-like" evidence="6">
    <location>
        <begin position="71"/>
        <end position="188"/>
    </location>
</feature>
<dbReference type="PROSITE" id="PS51123">
    <property type="entry name" value="OMPA_2"/>
    <property type="match status" value="1"/>
</dbReference>
<dbReference type="CDD" id="cd07185">
    <property type="entry name" value="OmpA_C-like"/>
    <property type="match status" value="1"/>
</dbReference>
<dbReference type="EMBL" id="JABCLD010002583">
    <property type="protein sequence ID" value="NMU30743.1"/>
    <property type="molecule type" value="Genomic_DNA"/>
</dbReference>
<evidence type="ECO:0000256" key="4">
    <source>
        <dbReference type="PROSITE-ProRule" id="PRU00473"/>
    </source>
</evidence>
<evidence type="ECO:0000313" key="11">
    <source>
        <dbReference type="Proteomes" id="UP000321504"/>
    </source>
</evidence>
<evidence type="ECO:0000313" key="7">
    <source>
        <dbReference type="EMBL" id="MDS1823746.1"/>
    </source>
</evidence>
<dbReference type="EMBL" id="JABCLB010000553">
    <property type="protein sequence ID" value="NMU82133.1"/>
    <property type="molecule type" value="Genomic_DNA"/>
</dbReference>
<dbReference type="GeneID" id="1189142"/>
<evidence type="ECO:0000313" key="8">
    <source>
        <dbReference type="EMBL" id="NMU30743.1"/>
    </source>
</evidence>
<dbReference type="Proteomes" id="UP000321504">
    <property type="component" value="Unassembled WGS sequence"/>
</dbReference>
<name>A0A072HKU6_VIBPH</name>
<keyword evidence="5" id="KW-0732">Signal</keyword>
<evidence type="ECO:0000256" key="5">
    <source>
        <dbReference type="SAM" id="SignalP"/>
    </source>
</evidence>
<keyword evidence="2 4" id="KW-0472">Membrane</keyword>
<evidence type="ECO:0000256" key="2">
    <source>
        <dbReference type="ARBA" id="ARBA00023136"/>
    </source>
</evidence>
<dbReference type="EMBL" id="VRMQ01000002">
    <property type="protein sequence ID" value="TXN16173.1"/>
    <property type="molecule type" value="Genomic_DNA"/>
</dbReference>
<sequence length="206" mass="22897">MKPMKLLLALSVIAVTQQAIAEDEYDYRAFPTAEQIADLQDEDNDGVINARDLCPGTPAGSEVDNDGCGEYIKASEKMQVRVLFANDSDEINPVFRRQIRELSDFLKDYPTTSIELQGYASKTGGSKHNQDLSERRAKNVRDALLSYGIEPNRVRIIGFGDTHLAEQGTDQVSHALNRRVTASVVGYKGKVKKEWTIFTTLPEAES</sequence>
<dbReference type="RefSeq" id="WP_005477817.1">
    <property type="nucleotide sequence ID" value="NZ_CANUHV010000076.1"/>
</dbReference>